<reference evidence="3 4" key="1">
    <citation type="submission" date="2016-10" db="EMBL/GenBank/DDBJ databases">
        <authorList>
            <person name="de Groot N.N."/>
        </authorList>
    </citation>
    <scope>NUCLEOTIDE SEQUENCE [LARGE SCALE GENOMIC DNA]</scope>
    <source>
        <strain>J11</strain>
        <strain evidence="4">PG 39</strain>
    </source>
</reference>
<dbReference type="SUPFAM" id="SSF53300">
    <property type="entry name" value="vWA-like"/>
    <property type="match status" value="1"/>
</dbReference>
<keyword evidence="1" id="KW-1133">Transmembrane helix</keyword>
<dbReference type="EMBL" id="FOPJ01000006">
    <property type="protein sequence ID" value="SFG55332.1"/>
    <property type="molecule type" value="Genomic_DNA"/>
</dbReference>
<dbReference type="RefSeq" id="WP_092285462.1">
    <property type="nucleotide sequence ID" value="NZ_FOPJ01000006.1"/>
</dbReference>
<evidence type="ECO:0000313" key="4">
    <source>
        <dbReference type="Proteomes" id="UP000199065"/>
    </source>
</evidence>
<sequence>MGRHASGRNNFALSTWVIVTIVVILALVAGYIFWSKARDNAGAEKTEAASQCIEGDLIVPVAESSPGVAGTLLASWAESAPIVRDHCIKPTVVNDARDAVLLLTTAVEAQVPAQLRELDLSSPDSPDGATPNALPVVGAIPVGLATPGDSGEPDESAAVFPVASEAAVAARVAQAIAPEQAESLLERDKNLSTTEALAGQAPVAMVEAQTPAGWSFHPIEGATTALRAVTLSPRANAAADNQTRAAAEFKKWASEQPVGDVDNSLITVALPDLSQGQPTTLAKRQPETTRDTLILLDTSDAMALWLDPVRGALHPMIDALGAQGVRVGLWNYSSPLSPTAQKGWRDNVRLGDAAAVHPVLDGFGTGGVPQTRNSLLAAVGSMAVQAQPGNPVRIVLITTGTADDAAVSAESLSSTLASVRGLVQLSLIHLGDNPIDPAVDAVSMFTINVKDPGELAGALNQASAL</sequence>
<dbReference type="Gene3D" id="3.40.50.410">
    <property type="entry name" value="von Willebrand factor, type A domain"/>
    <property type="match status" value="1"/>
</dbReference>
<feature type="domain" description="VWFA" evidence="2">
    <location>
        <begin position="291"/>
        <end position="465"/>
    </location>
</feature>
<keyword evidence="1" id="KW-0812">Transmembrane</keyword>
<dbReference type="STRING" id="185761.SAMN05660282_01209"/>
<keyword evidence="1" id="KW-0472">Membrane</keyword>
<accession>A0A1I2SRL1</accession>
<protein>
    <recommendedName>
        <fullName evidence="2">VWFA domain-containing protein</fullName>
    </recommendedName>
</protein>
<evidence type="ECO:0000259" key="2">
    <source>
        <dbReference type="PROSITE" id="PS50234"/>
    </source>
</evidence>
<dbReference type="InterPro" id="IPR036465">
    <property type="entry name" value="vWFA_dom_sf"/>
</dbReference>
<evidence type="ECO:0000313" key="3">
    <source>
        <dbReference type="EMBL" id="SFG55332.1"/>
    </source>
</evidence>
<keyword evidence="4" id="KW-1185">Reference proteome</keyword>
<name>A0A1I2SRL1_9CORY</name>
<evidence type="ECO:0000256" key="1">
    <source>
        <dbReference type="SAM" id="Phobius"/>
    </source>
</evidence>
<dbReference type="PROSITE" id="PS50234">
    <property type="entry name" value="VWFA"/>
    <property type="match status" value="1"/>
</dbReference>
<dbReference type="AlphaFoldDB" id="A0A1I2SRL1"/>
<dbReference type="SMART" id="SM00327">
    <property type="entry name" value="VWA"/>
    <property type="match status" value="1"/>
</dbReference>
<feature type="transmembrane region" description="Helical" evidence="1">
    <location>
        <begin position="12"/>
        <end position="34"/>
    </location>
</feature>
<gene>
    <name evidence="3" type="ORF">SAMN05660282_01209</name>
</gene>
<organism evidence="3 4">
    <name type="scientific">Corynebacterium spheniscorum</name>
    <dbReference type="NCBI Taxonomy" id="185761"/>
    <lineage>
        <taxon>Bacteria</taxon>
        <taxon>Bacillati</taxon>
        <taxon>Actinomycetota</taxon>
        <taxon>Actinomycetes</taxon>
        <taxon>Mycobacteriales</taxon>
        <taxon>Corynebacteriaceae</taxon>
        <taxon>Corynebacterium</taxon>
    </lineage>
</organism>
<dbReference type="InterPro" id="IPR002035">
    <property type="entry name" value="VWF_A"/>
</dbReference>
<proteinExistence type="predicted"/>
<dbReference type="Proteomes" id="UP000199065">
    <property type="component" value="Unassembled WGS sequence"/>
</dbReference>
<dbReference type="OrthoDB" id="4427980at2"/>